<comment type="caution">
    <text evidence="1">The sequence shown here is derived from an EMBL/GenBank/DDBJ whole genome shotgun (WGS) entry which is preliminary data.</text>
</comment>
<evidence type="ECO:0000313" key="1">
    <source>
        <dbReference type="EMBL" id="CAE8619203.1"/>
    </source>
</evidence>
<dbReference type="OrthoDB" id="422952at2759"/>
<evidence type="ECO:0000313" key="2">
    <source>
        <dbReference type="Proteomes" id="UP000654075"/>
    </source>
</evidence>
<gene>
    <name evidence="1" type="ORF">PGLA1383_LOCUS36798</name>
</gene>
<reference evidence="1" key="1">
    <citation type="submission" date="2021-02" db="EMBL/GenBank/DDBJ databases">
        <authorList>
            <person name="Dougan E. K."/>
            <person name="Rhodes N."/>
            <person name="Thang M."/>
            <person name="Chan C."/>
        </authorList>
    </citation>
    <scope>NUCLEOTIDE SEQUENCE</scope>
</reference>
<keyword evidence="2" id="KW-1185">Reference proteome</keyword>
<dbReference type="Proteomes" id="UP000654075">
    <property type="component" value="Unassembled WGS sequence"/>
</dbReference>
<protein>
    <submittedName>
        <fullName evidence="1">Uncharacterized protein</fullName>
    </submittedName>
</protein>
<feature type="non-terminal residue" evidence="1">
    <location>
        <position position="1"/>
    </location>
</feature>
<accession>A0A813G3H1</accession>
<dbReference type="EMBL" id="CAJNNV010026881">
    <property type="protein sequence ID" value="CAE8619203.1"/>
    <property type="molecule type" value="Genomic_DNA"/>
</dbReference>
<sequence>CAAEGVGSILKFLASTSNLSPARVVGKTLMKFYGLAGDGSDDQFLERVWRSMGKCSFNFAHARARQCRYRLGHGSKTLRRMLKASAARKVKKGRLNFIIARQHR</sequence>
<name>A0A813G3H1_POLGL</name>
<dbReference type="AlphaFoldDB" id="A0A813G3H1"/>
<organism evidence="1 2">
    <name type="scientific">Polarella glacialis</name>
    <name type="common">Dinoflagellate</name>
    <dbReference type="NCBI Taxonomy" id="89957"/>
    <lineage>
        <taxon>Eukaryota</taxon>
        <taxon>Sar</taxon>
        <taxon>Alveolata</taxon>
        <taxon>Dinophyceae</taxon>
        <taxon>Suessiales</taxon>
        <taxon>Suessiaceae</taxon>
        <taxon>Polarella</taxon>
    </lineage>
</organism>
<proteinExistence type="predicted"/>